<name>A0A420IP90_9PEZI</name>
<feature type="region of interest" description="Disordered" evidence="1">
    <location>
        <begin position="1"/>
        <end position="30"/>
    </location>
</feature>
<gene>
    <name evidence="2" type="ORF">GcC1_072024</name>
</gene>
<protein>
    <submittedName>
        <fullName evidence="2">Uncharacterized protein</fullName>
    </submittedName>
</protein>
<accession>A0A420IP90</accession>
<dbReference type="AlphaFoldDB" id="A0A420IP90"/>
<evidence type="ECO:0000313" key="2">
    <source>
        <dbReference type="EMBL" id="RKF76315.1"/>
    </source>
</evidence>
<dbReference type="Proteomes" id="UP000285405">
    <property type="component" value="Unassembled WGS sequence"/>
</dbReference>
<organism evidence="2 3">
    <name type="scientific">Golovinomyces cichoracearum</name>
    <dbReference type="NCBI Taxonomy" id="62708"/>
    <lineage>
        <taxon>Eukaryota</taxon>
        <taxon>Fungi</taxon>
        <taxon>Dikarya</taxon>
        <taxon>Ascomycota</taxon>
        <taxon>Pezizomycotina</taxon>
        <taxon>Leotiomycetes</taxon>
        <taxon>Erysiphales</taxon>
        <taxon>Erysiphaceae</taxon>
        <taxon>Golovinomyces</taxon>
    </lineage>
</organism>
<evidence type="ECO:0000313" key="3">
    <source>
        <dbReference type="Proteomes" id="UP000285405"/>
    </source>
</evidence>
<dbReference type="EMBL" id="MCBR01007283">
    <property type="protein sequence ID" value="RKF76315.1"/>
    <property type="molecule type" value="Genomic_DNA"/>
</dbReference>
<evidence type="ECO:0000256" key="1">
    <source>
        <dbReference type="SAM" id="MobiDB-lite"/>
    </source>
</evidence>
<comment type="caution">
    <text evidence="2">The sequence shown here is derived from an EMBL/GenBank/DDBJ whole genome shotgun (WGS) entry which is preliminary data.</text>
</comment>
<sequence>MDTNSSTDLSEDTIVRIPTKGTGSGEAVGEGRANTVQNDMTDTNAGIALIRFKKILEGPWLEV</sequence>
<proteinExistence type="predicted"/>
<reference evidence="2 3" key="1">
    <citation type="journal article" date="2018" name="BMC Genomics">
        <title>Comparative genome analyses reveal sequence features reflecting distinct modes of host-adaptation between dicot and monocot powdery mildew.</title>
        <authorList>
            <person name="Wu Y."/>
            <person name="Ma X."/>
            <person name="Pan Z."/>
            <person name="Kale S.D."/>
            <person name="Song Y."/>
            <person name="King H."/>
            <person name="Zhang Q."/>
            <person name="Presley C."/>
            <person name="Deng X."/>
            <person name="Wei C.I."/>
            <person name="Xiao S."/>
        </authorList>
    </citation>
    <scope>NUCLEOTIDE SEQUENCE [LARGE SCALE GENOMIC DNA]</scope>
    <source>
        <strain evidence="2">UCSC1</strain>
    </source>
</reference>